<gene>
    <name evidence="2" type="ORF">J2W94_000337</name>
</gene>
<comment type="caution">
    <text evidence="2">The sequence shown here is derived from an EMBL/GenBank/DDBJ whole genome shotgun (WGS) entry which is preliminary data.</text>
</comment>
<sequence>MIRLVNFPARSARTAVHCAGARTQRGAGLLEVMIAVLIMGVGLLGIAAMQATALRNGQSSLERSQAVIQTYAILDVMRANRVDAVAGYYNTAGSTAQCTASTPVSGSPAGQQAAQAEVNNWLAALKQTVGTAADETTCGRVSCVANSIGGGTCTVMVQWDDSRGSTSNTNGTATSTGLGGASRQVVTVAAL</sequence>
<accession>A0ABU1RMS0</accession>
<dbReference type="NCBIfam" id="TIGR02523">
    <property type="entry name" value="type_IV_pilV"/>
    <property type="match status" value="1"/>
</dbReference>
<dbReference type="InterPro" id="IPR012902">
    <property type="entry name" value="N_methyl_site"/>
</dbReference>
<dbReference type="EMBL" id="JAVDTT010000001">
    <property type="protein sequence ID" value="MDR6840073.1"/>
    <property type="molecule type" value="Genomic_DNA"/>
</dbReference>
<organism evidence="2 3">
    <name type="scientific">Pseudoxanthomonas sacheonensis</name>
    <dbReference type="NCBI Taxonomy" id="443615"/>
    <lineage>
        <taxon>Bacteria</taxon>
        <taxon>Pseudomonadati</taxon>
        <taxon>Pseudomonadota</taxon>
        <taxon>Gammaproteobacteria</taxon>
        <taxon>Lysobacterales</taxon>
        <taxon>Lysobacteraceae</taxon>
        <taxon>Pseudoxanthomonas</taxon>
    </lineage>
</organism>
<proteinExistence type="predicted"/>
<reference evidence="2 3" key="1">
    <citation type="submission" date="2023-07" db="EMBL/GenBank/DDBJ databases">
        <title>Sorghum-associated microbial communities from plants grown in Nebraska, USA.</title>
        <authorList>
            <person name="Schachtman D."/>
        </authorList>
    </citation>
    <scope>NUCLEOTIDE SEQUENCE [LARGE SCALE GENOMIC DNA]</scope>
    <source>
        <strain evidence="2 3">BE107</strain>
    </source>
</reference>
<dbReference type="InterPro" id="IPR013362">
    <property type="entry name" value="Pilus_4_PilV"/>
</dbReference>
<keyword evidence="3" id="KW-1185">Reference proteome</keyword>
<evidence type="ECO:0000313" key="3">
    <source>
        <dbReference type="Proteomes" id="UP001254759"/>
    </source>
</evidence>
<evidence type="ECO:0000313" key="2">
    <source>
        <dbReference type="EMBL" id="MDR6840073.1"/>
    </source>
</evidence>
<dbReference type="Pfam" id="PF07963">
    <property type="entry name" value="N_methyl"/>
    <property type="match status" value="1"/>
</dbReference>
<protein>
    <submittedName>
        <fullName evidence="2">Type IV pilus assembly protein PilV</fullName>
    </submittedName>
</protein>
<feature type="transmembrane region" description="Helical" evidence="1">
    <location>
        <begin position="32"/>
        <end position="54"/>
    </location>
</feature>
<evidence type="ECO:0000256" key="1">
    <source>
        <dbReference type="SAM" id="Phobius"/>
    </source>
</evidence>
<dbReference type="RefSeq" id="WP_310089902.1">
    <property type="nucleotide sequence ID" value="NZ_JAVDTT010000001.1"/>
</dbReference>
<keyword evidence="1" id="KW-0812">Transmembrane</keyword>
<name>A0ABU1RMS0_9GAMM</name>
<dbReference type="Proteomes" id="UP001254759">
    <property type="component" value="Unassembled WGS sequence"/>
</dbReference>
<keyword evidence="1" id="KW-1133">Transmembrane helix</keyword>
<keyword evidence="1" id="KW-0472">Membrane</keyword>